<gene>
    <name evidence="1" type="ORF">LITE_LOCUS51447</name>
</gene>
<organism evidence="1 2">
    <name type="scientific">Linum tenue</name>
    <dbReference type="NCBI Taxonomy" id="586396"/>
    <lineage>
        <taxon>Eukaryota</taxon>
        <taxon>Viridiplantae</taxon>
        <taxon>Streptophyta</taxon>
        <taxon>Embryophyta</taxon>
        <taxon>Tracheophyta</taxon>
        <taxon>Spermatophyta</taxon>
        <taxon>Magnoliopsida</taxon>
        <taxon>eudicotyledons</taxon>
        <taxon>Gunneridae</taxon>
        <taxon>Pentapetalae</taxon>
        <taxon>rosids</taxon>
        <taxon>fabids</taxon>
        <taxon>Malpighiales</taxon>
        <taxon>Linaceae</taxon>
        <taxon>Linum</taxon>
    </lineage>
</organism>
<comment type="caution">
    <text evidence="1">The sequence shown here is derived from an EMBL/GenBank/DDBJ whole genome shotgun (WGS) entry which is preliminary data.</text>
</comment>
<dbReference type="EMBL" id="CAMGYJ010000011">
    <property type="protein sequence ID" value="CAI0627900.1"/>
    <property type="molecule type" value="Genomic_DNA"/>
</dbReference>
<dbReference type="Proteomes" id="UP001154282">
    <property type="component" value="Unassembled WGS sequence"/>
</dbReference>
<name>A0AAV0S4V5_9ROSI</name>
<evidence type="ECO:0000313" key="2">
    <source>
        <dbReference type="Proteomes" id="UP001154282"/>
    </source>
</evidence>
<protein>
    <submittedName>
        <fullName evidence="1">Uncharacterized protein</fullName>
    </submittedName>
</protein>
<sequence length="33" mass="3587">MASRFANPPVEVKADFGSVMDVLMKHLGDKAPK</sequence>
<evidence type="ECO:0000313" key="1">
    <source>
        <dbReference type="EMBL" id="CAI0627900.1"/>
    </source>
</evidence>
<keyword evidence="2" id="KW-1185">Reference proteome</keyword>
<proteinExistence type="predicted"/>
<reference evidence="1" key="1">
    <citation type="submission" date="2022-08" db="EMBL/GenBank/DDBJ databases">
        <authorList>
            <person name="Gutierrez-Valencia J."/>
        </authorList>
    </citation>
    <scope>NUCLEOTIDE SEQUENCE</scope>
</reference>
<accession>A0AAV0S4V5</accession>
<dbReference type="AlphaFoldDB" id="A0AAV0S4V5"/>